<evidence type="ECO:0000313" key="2">
    <source>
        <dbReference type="Proteomes" id="UP001362999"/>
    </source>
</evidence>
<accession>A0AAV9ZD63</accession>
<protein>
    <recommendedName>
        <fullName evidence="3">F-box domain-containing protein</fullName>
    </recommendedName>
</protein>
<evidence type="ECO:0000313" key="1">
    <source>
        <dbReference type="EMBL" id="KAK6977963.1"/>
    </source>
</evidence>
<dbReference type="Gene3D" id="1.20.1280.50">
    <property type="match status" value="1"/>
</dbReference>
<dbReference type="AlphaFoldDB" id="A0AAV9ZD63"/>
<sequence length="373" mass="41704">MPLSTEGTSTTPILTDNATEIIPKLEALQIANPLEISTLEASRTILEPSSHPPILALPPEILSEIFIRFLPPYPDSPPFIGRYSPTCLILVCREWYSVAITTPALWRAMQIGFPFHLLPSHEGGPALARLWLDRSGCLPLSIHASDMHVYNAFDFFQDVCRHCHRWEHLTMGISESDHLLEIAGLTMPLLRTLDITVDIEDVLYGPMIVHDAPLLRSVVLSDGEGRNVELPWSQLTSLQLECLIGDCMSILQETPNLVSCTLRLIAPWTTEEPAHDPYTDISLLHLETLVSKTEFSFVDIQFFRCLITPALLCLEIPEGFLRSSDSDCVTLLKAFMAKSRCMLSELRVTNSRSTEGTYRAAFPDIHSIIVSAR</sequence>
<gene>
    <name evidence="1" type="ORF">R3P38DRAFT_3294578</name>
</gene>
<organism evidence="1 2">
    <name type="scientific">Favolaschia claudopus</name>
    <dbReference type="NCBI Taxonomy" id="2862362"/>
    <lineage>
        <taxon>Eukaryota</taxon>
        <taxon>Fungi</taxon>
        <taxon>Dikarya</taxon>
        <taxon>Basidiomycota</taxon>
        <taxon>Agaricomycotina</taxon>
        <taxon>Agaricomycetes</taxon>
        <taxon>Agaricomycetidae</taxon>
        <taxon>Agaricales</taxon>
        <taxon>Marasmiineae</taxon>
        <taxon>Mycenaceae</taxon>
        <taxon>Favolaschia</taxon>
    </lineage>
</organism>
<keyword evidence="2" id="KW-1185">Reference proteome</keyword>
<dbReference type="EMBL" id="JAWWNJ010000162">
    <property type="protein sequence ID" value="KAK6977963.1"/>
    <property type="molecule type" value="Genomic_DNA"/>
</dbReference>
<reference evidence="1 2" key="1">
    <citation type="journal article" date="2024" name="J Genomics">
        <title>Draft genome sequencing and assembly of Favolaschia claudopus CIRM-BRFM 2984 isolated from oak limbs.</title>
        <authorList>
            <person name="Navarro D."/>
            <person name="Drula E."/>
            <person name="Chaduli D."/>
            <person name="Cazenave R."/>
            <person name="Ahrendt S."/>
            <person name="Wang J."/>
            <person name="Lipzen A."/>
            <person name="Daum C."/>
            <person name="Barry K."/>
            <person name="Grigoriev I.V."/>
            <person name="Favel A."/>
            <person name="Rosso M.N."/>
            <person name="Martin F."/>
        </authorList>
    </citation>
    <scope>NUCLEOTIDE SEQUENCE [LARGE SCALE GENOMIC DNA]</scope>
    <source>
        <strain evidence="1 2">CIRM-BRFM 2984</strain>
    </source>
</reference>
<proteinExistence type="predicted"/>
<comment type="caution">
    <text evidence="1">The sequence shown here is derived from an EMBL/GenBank/DDBJ whole genome shotgun (WGS) entry which is preliminary data.</text>
</comment>
<evidence type="ECO:0008006" key="3">
    <source>
        <dbReference type="Google" id="ProtNLM"/>
    </source>
</evidence>
<name>A0AAV9ZD63_9AGAR</name>
<dbReference type="Proteomes" id="UP001362999">
    <property type="component" value="Unassembled WGS sequence"/>
</dbReference>